<dbReference type="InterPro" id="IPR000843">
    <property type="entry name" value="HTH_LacI"/>
</dbReference>
<evidence type="ECO:0000256" key="3">
    <source>
        <dbReference type="ARBA" id="ARBA00023163"/>
    </source>
</evidence>
<dbReference type="Gene3D" id="3.40.50.2300">
    <property type="match status" value="2"/>
</dbReference>
<evidence type="ECO:0000313" key="5">
    <source>
        <dbReference type="EMBL" id="PLS28700.1"/>
    </source>
</evidence>
<dbReference type="PROSITE" id="PS00356">
    <property type="entry name" value="HTH_LACI_1"/>
    <property type="match status" value="1"/>
</dbReference>
<dbReference type="AlphaFoldDB" id="A0A2N5J391"/>
<dbReference type="SUPFAM" id="SSF47413">
    <property type="entry name" value="lambda repressor-like DNA-binding domains"/>
    <property type="match status" value="1"/>
</dbReference>
<keyword evidence="2" id="KW-0238">DNA-binding</keyword>
<evidence type="ECO:0000313" key="6">
    <source>
        <dbReference type="Proteomes" id="UP000235034"/>
    </source>
</evidence>
<proteinExistence type="predicted"/>
<gene>
    <name evidence="5" type="ORF">Uis4E_1064</name>
</gene>
<feature type="domain" description="HTH lacI-type" evidence="4">
    <location>
        <begin position="9"/>
        <end position="63"/>
    </location>
</feature>
<dbReference type="GO" id="GO:0003700">
    <property type="term" value="F:DNA-binding transcription factor activity"/>
    <property type="evidence" value="ECO:0007669"/>
    <property type="project" value="TreeGrafter"/>
</dbReference>
<evidence type="ECO:0000259" key="4">
    <source>
        <dbReference type="PROSITE" id="PS50932"/>
    </source>
</evidence>
<dbReference type="RefSeq" id="WP_101622214.1">
    <property type="nucleotide sequence ID" value="NZ_NMWT01000013.1"/>
</dbReference>
<dbReference type="SUPFAM" id="SSF53822">
    <property type="entry name" value="Periplasmic binding protein-like I"/>
    <property type="match status" value="1"/>
</dbReference>
<dbReference type="Pfam" id="PF00356">
    <property type="entry name" value="LacI"/>
    <property type="match status" value="1"/>
</dbReference>
<comment type="caution">
    <text evidence="5">The sequence shown here is derived from an EMBL/GenBank/DDBJ whole genome shotgun (WGS) entry which is preliminary data.</text>
</comment>
<keyword evidence="6" id="KW-1185">Reference proteome</keyword>
<dbReference type="PROSITE" id="PS50932">
    <property type="entry name" value="HTH_LACI_2"/>
    <property type="match status" value="1"/>
</dbReference>
<keyword evidence="1" id="KW-0805">Transcription regulation</keyword>
<keyword evidence="3" id="KW-0804">Transcription</keyword>
<dbReference type="EMBL" id="NMWT01000013">
    <property type="protein sequence ID" value="PLS28700.1"/>
    <property type="molecule type" value="Genomic_DNA"/>
</dbReference>
<dbReference type="InterPro" id="IPR046335">
    <property type="entry name" value="LacI/GalR-like_sensor"/>
</dbReference>
<dbReference type="PANTHER" id="PTHR30146">
    <property type="entry name" value="LACI-RELATED TRANSCRIPTIONAL REPRESSOR"/>
    <property type="match status" value="1"/>
</dbReference>
<dbReference type="Pfam" id="PF13377">
    <property type="entry name" value="Peripla_BP_3"/>
    <property type="match status" value="1"/>
</dbReference>
<dbReference type="SMART" id="SM00354">
    <property type="entry name" value="HTH_LACI"/>
    <property type="match status" value="1"/>
</dbReference>
<organism evidence="5 6">
    <name type="scientific">Bifidobacterium parmae</name>
    <dbReference type="NCBI Taxonomy" id="361854"/>
    <lineage>
        <taxon>Bacteria</taxon>
        <taxon>Bacillati</taxon>
        <taxon>Actinomycetota</taxon>
        <taxon>Actinomycetes</taxon>
        <taxon>Bifidobacteriales</taxon>
        <taxon>Bifidobacteriaceae</taxon>
        <taxon>Bifidobacterium</taxon>
    </lineage>
</organism>
<name>A0A2N5J391_9BIFI</name>
<dbReference type="OrthoDB" id="3467214at2"/>
<dbReference type="GO" id="GO:0000976">
    <property type="term" value="F:transcription cis-regulatory region binding"/>
    <property type="evidence" value="ECO:0007669"/>
    <property type="project" value="TreeGrafter"/>
</dbReference>
<accession>A0A2N5J391</accession>
<dbReference type="CDD" id="cd01392">
    <property type="entry name" value="HTH_LacI"/>
    <property type="match status" value="1"/>
</dbReference>
<protein>
    <submittedName>
        <fullName evidence="5">LacI family transcriptional regulator</fullName>
    </submittedName>
</protein>
<sequence>MGKDARTAARLEDVAAAAGVSISTASKALHNKPRISEATRKRVFEAAQRLEYSPNKQAQSLAGGRTSSVGVLTYDLTSHCTGPVLVGIEQEMSSRGISVLLANAQSDAAQEPGHVEQLISMNVDGLIVIHNETNPHPTLGRDWGIPIVYAYGPSTDVTDCSVTCDNLEAGRIAVNHLIDCGRRHIAVIAGDKRFIASGDRLKGTLEALAEFGMEPAGEVRYGTWEEPWGRESVRRLIDDEHVTFDAVICQNDPLARGAIEELERRGIRVPDDVAVIGHDNRPIVTQSTVPTITSIDNSGEAVGRCAARYLLDAVDGKERHGVDYVPCRLVRRGSTRLLEDAVIE</sequence>
<evidence type="ECO:0000256" key="1">
    <source>
        <dbReference type="ARBA" id="ARBA00023015"/>
    </source>
</evidence>
<evidence type="ECO:0000256" key="2">
    <source>
        <dbReference type="ARBA" id="ARBA00023125"/>
    </source>
</evidence>
<dbReference type="CDD" id="cd06288">
    <property type="entry name" value="PBP1_sucrose_transcription_regulator"/>
    <property type="match status" value="1"/>
</dbReference>
<dbReference type="Gene3D" id="1.10.260.40">
    <property type="entry name" value="lambda repressor-like DNA-binding domains"/>
    <property type="match status" value="1"/>
</dbReference>
<reference evidence="5 6" key="1">
    <citation type="submission" date="2017-07" db="EMBL/GenBank/DDBJ databases">
        <title>Bifidobacterium novel species.</title>
        <authorList>
            <person name="Lugli G.A."/>
            <person name="Milani C."/>
            <person name="Duranti S."/>
            <person name="Mangifesta M."/>
        </authorList>
    </citation>
    <scope>NUCLEOTIDE SEQUENCE [LARGE SCALE GENOMIC DNA]</scope>
    <source>
        <strain evidence="5 6">77</strain>
    </source>
</reference>
<dbReference type="Proteomes" id="UP000235034">
    <property type="component" value="Unassembled WGS sequence"/>
</dbReference>
<dbReference type="InterPro" id="IPR028082">
    <property type="entry name" value="Peripla_BP_I"/>
</dbReference>
<dbReference type="PANTHER" id="PTHR30146:SF109">
    <property type="entry name" value="HTH-TYPE TRANSCRIPTIONAL REGULATOR GALS"/>
    <property type="match status" value="1"/>
</dbReference>
<dbReference type="InterPro" id="IPR010982">
    <property type="entry name" value="Lambda_DNA-bd_dom_sf"/>
</dbReference>